<dbReference type="InterPro" id="IPR046825">
    <property type="entry name" value="PDH_C"/>
</dbReference>
<gene>
    <name evidence="3" type="ORF">H8792_000975</name>
</gene>
<dbReference type="Proteomes" id="UP001193680">
    <property type="component" value="Unassembled WGS sequence"/>
</dbReference>
<reference evidence="3 4" key="1">
    <citation type="submission" date="2020-06" db="EMBL/GenBank/DDBJ databases">
        <authorList>
            <person name="Scott K."/>
        </authorList>
    </citation>
    <scope>NUCLEOTIDE SEQUENCE [LARGE SCALE GENOMIC DNA]</scope>
    <source>
        <strain evidence="3 4">HH1</strain>
    </source>
</reference>
<name>A0ABS0BST5_9GAMM</name>
<dbReference type="InterPro" id="IPR008927">
    <property type="entry name" value="6-PGluconate_DH-like_C_sf"/>
</dbReference>
<reference evidence="3 4" key="2">
    <citation type="submission" date="2020-11" db="EMBL/GenBank/DDBJ databases">
        <title>Sulfur oxidizing isolate from Hospital Hole Sinkhole.</title>
        <authorList>
            <person name="Scott K.M."/>
        </authorList>
    </citation>
    <scope>NUCLEOTIDE SEQUENCE [LARGE SCALE GENOMIC DNA]</scope>
    <source>
        <strain evidence="3 4">HH1</strain>
    </source>
</reference>
<proteinExistence type="predicted"/>
<feature type="domain" description="Prephenate/arogenate dehydrogenase" evidence="2">
    <location>
        <begin position="5"/>
        <end position="293"/>
    </location>
</feature>
<accession>A0ABS0BST5</accession>
<dbReference type="SUPFAM" id="SSF48179">
    <property type="entry name" value="6-phosphogluconate dehydrogenase C-terminal domain-like"/>
    <property type="match status" value="1"/>
</dbReference>
<evidence type="ECO:0000313" key="3">
    <source>
        <dbReference type="EMBL" id="MBF6056908.1"/>
    </source>
</evidence>
<dbReference type="Pfam" id="PF02153">
    <property type="entry name" value="PDH_N"/>
    <property type="match status" value="1"/>
</dbReference>
<dbReference type="SUPFAM" id="SSF51735">
    <property type="entry name" value="NAD(P)-binding Rossmann-fold domains"/>
    <property type="match status" value="1"/>
</dbReference>
<comment type="caution">
    <text evidence="3">The sequence shown here is derived from an EMBL/GenBank/DDBJ whole genome shotgun (WGS) entry which is preliminary data.</text>
</comment>
<evidence type="ECO:0000259" key="2">
    <source>
        <dbReference type="PROSITE" id="PS51176"/>
    </source>
</evidence>
<dbReference type="EMBL" id="JACBGI020000001">
    <property type="protein sequence ID" value="MBF6056908.1"/>
    <property type="molecule type" value="Genomic_DNA"/>
</dbReference>
<organism evidence="3 4">
    <name type="scientific">Thiomicrorhabdus heinhorstiae</name>
    <dbReference type="NCBI Taxonomy" id="2748010"/>
    <lineage>
        <taxon>Bacteria</taxon>
        <taxon>Pseudomonadati</taxon>
        <taxon>Pseudomonadota</taxon>
        <taxon>Gammaproteobacteria</taxon>
        <taxon>Thiotrichales</taxon>
        <taxon>Piscirickettsiaceae</taxon>
        <taxon>Thiomicrorhabdus</taxon>
    </lineage>
</organism>
<dbReference type="PANTHER" id="PTHR21363:SF0">
    <property type="entry name" value="PREPHENATE DEHYDROGENASE [NADP(+)]"/>
    <property type="match status" value="1"/>
</dbReference>
<evidence type="ECO:0000256" key="1">
    <source>
        <dbReference type="ARBA" id="ARBA00023002"/>
    </source>
</evidence>
<dbReference type="InterPro" id="IPR046826">
    <property type="entry name" value="PDH_N"/>
</dbReference>
<dbReference type="PROSITE" id="PS51176">
    <property type="entry name" value="PDH_ADH"/>
    <property type="match status" value="1"/>
</dbReference>
<dbReference type="Gene3D" id="3.40.50.720">
    <property type="entry name" value="NAD(P)-binding Rossmann-like Domain"/>
    <property type="match status" value="1"/>
</dbReference>
<keyword evidence="1" id="KW-0560">Oxidoreductase</keyword>
<evidence type="ECO:0000313" key="4">
    <source>
        <dbReference type="Proteomes" id="UP001193680"/>
    </source>
</evidence>
<protein>
    <submittedName>
        <fullName evidence="3">Prephenate dehydrogenase/arogenate dehydrogenase family protein</fullName>
    </submittedName>
</protein>
<sequence length="293" mass="32264">MKPLQQITVIGVGLIGGSFAKAVKEKKLAQKVIGFGHNPERIQKAVQLGVIDEGVCDLKAAVENSDLIMLAVPLGSFAQIFKDIKPYVRPDAIITDAGSAKLSVVNSIKDAFGEIPRRFVAGHPIAGKEQSGVEAADSDLFIDHRVILTPTEETDSDALECVETLWRKLGALVEKMSPQFHDEVFAATSHLPHLLAFALVEMLNEHPELGNVFKYTAGGFRDFTRIASSDAVMWRDISVHNHTAIAKWLQEYRDYLDEMIKLIEKQDAAALHELFLAAKTARDTHIVARTDAQ</sequence>
<dbReference type="InterPro" id="IPR036291">
    <property type="entry name" value="NAD(P)-bd_dom_sf"/>
</dbReference>
<dbReference type="Pfam" id="PF20463">
    <property type="entry name" value="PDH_C"/>
    <property type="match status" value="1"/>
</dbReference>
<keyword evidence="4" id="KW-1185">Reference proteome</keyword>
<dbReference type="Gene3D" id="1.10.3660.10">
    <property type="entry name" value="6-phosphogluconate dehydrogenase C-terminal like domain"/>
    <property type="match status" value="1"/>
</dbReference>
<dbReference type="RefSeq" id="WP_194947265.1">
    <property type="nucleotide sequence ID" value="NZ_JACBGI020000001.1"/>
</dbReference>
<dbReference type="PANTHER" id="PTHR21363">
    <property type="entry name" value="PREPHENATE DEHYDROGENASE"/>
    <property type="match status" value="1"/>
</dbReference>
<dbReference type="InterPro" id="IPR003099">
    <property type="entry name" value="Prephen_DH"/>
</dbReference>
<dbReference type="InterPro" id="IPR050812">
    <property type="entry name" value="Preph/Arog_dehydrog"/>
</dbReference>